<accession>A0A4Y2BXT2</accession>
<comment type="caution">
    <text evidence="2">The sequence shown here is derived from an EMBL/GenBank/DDBJ whole genome shotgun (WGS) entry which is preliminary data.</text>
</comment>
<evidence type="ECO:0000313" key="2">
    <source>
        <dbReference type="EMBL" id="GBL97051.1"/>
    </source>
</evidence>
<protein>
    <submittedName>
        <fullName evidence="2">Uncharacterized protein</fullName>
    </submittedName>
</protein>
<gene>
    <name evidence="2" type="ORF">AVEN_175912_1</name>
</gene>
<evidence type="ECO:0000313" key="3">
    <source>
        <dbReference type="Proteomes" id="UP000499080"/>
    </source>
</evidence>
<proteinExistence type="predicted"/>
<dbReference type="Proteomes" id="UP000499080">
    <property type="component" value="Unassembled WGS sequence"/>
</dbReference>
<feature type="compositionally biased region" description="Basic and acidic residues" evidence="1">
    <location>
        <begin position="43"/>
        <end position="52"/>
    </location>
</feature>
<feature type="non-terminal residue" evidence="2">
    <location>
        <position position="52"/>
    </location>
</feature>
<organism evidence="2 3">
    <name type="scientific">Araneus ventricosus</name>
    <name type="common">Orbweaver spider</name>
    <name type="synonym">Epeira ventricosa</name>
    <dbReference type="NCBI Taxonomy" id="182803"/>
    <lineage>
        <taxon>Eukaryota</taxon>
        <taxon>Metazoa</taxon>
        <taxon>Ecdysozoa</taxon>
        <taxon>Arthropoda</taxon>
        <taxon>Chelicerata</taxon>
        <taxon>Arachnida</taxon>
        <taxon>Araneae</taxon>
        <taxon>Araneomorphae</taxon>
        <taxon>Entelegynae</taxon>
        <taxon>Araneoidea</taxon>
        <taxon>Araneidae</taxon>
        <taxon>Araneus</taxon>
    </lineage>
</organism>
<feature type="region of interest" description="Disordered" evidence="1">
    <location>
        <begin position="16"/>
        <end position="52"/>
    </location>
</feature>
<keyword evidence="3" id="KW-1185">Reference proteome</keyword>
<dbReference type="AlphaFoldDB" id="A0A4Y2BXT2"/>
<dbReference type="EMBL" id="BGPR01161343">
    <property type="protein sequence ID" value="GBL97051.1"/>
    <property type="molecule type" value="Genomic_DNA"/>
</dbReference>
<reference evidence="2 3" key="1">
    <citation type="journal article" date="2019" name="Sci. Rep.">
        <title>Orb-weaving spider Araneus ventricosus genome elucidates the spidroin gene catalogue.</title>
        <authorList>
            <person name="Kono N."/>
            <person name="Nakamura H."/>
            <person name="Ohtoshi R."/>
            <person name="Moran D.A.P."/>
            <person name="Shinohara A."/>
            <person name="Yoshida Y."/>
            <person name="Fujiwara M."/>
            <person name="Mori M."/>
            <person name="Tomita M."/>
            <person name="Arakawa K."/>
        </authorList>
    </citation>
    <scope>NUCLEOTIDE SEQUENCE [LARGE SCALE GENOMIC DNA]</scope>
</reference>
<sequence>MISADNSLEMNKNFASGYENKRDDGSLSNVYLPEKSPNGYPEMDSKFSERKD</sequence>
<evidence type="ECO:0000256" key="1">
    <source>
        <dbReference type="SAM" id="MobiDB-lite"/>
    </source>
</evidence>
<name>A0A4Y2BXT2_ARAVE</name>